<dbReference type="RefSeq" id="WP_199467316.1">
    <property type="nucleotide sequence ID" value="NZ_JAEMNX010000003.1"/>
</dbReference>
<feature type="region of interest" description="Disordered" evidence="1">
    <location>
        <begin position="1"/>
        <end position="32"/>
    </location>
</feature>
<feature type="compositionally biased region" description="Polar residues" evidence="1">
    <location>
        <begin position="1"/>
        <end position="23"/>
    </location>
</feature>
<protein>
    <submittedName>
        <fullName evidence="2">Uncharacterized protein</fullName>
    </submittedName>
</protein>
<gene>
    <name evidence="2" type="ORF">I8J31_05745</name>
</gene>
<dbReference type="EMBL" id="JAEMNX010000003">
    <property type="protein sequence ID" value="MBJ7537180.1"/>
    <property type="molecule type" value="Genomic_DNA"/>
</dbReference>
<sequence length="118" mass="13367">MSNKSMSSHHVGNRNLGNSQGSQPLAKPRARMNRQNVHMLKSQLRVSQTLNILVRMGLTILEVHLGETTPLIIIQGSEKAKKLHALVLKRRLHNGVLSSYYSTQLNQCSIQWESKYVH</sequence>
<evidence type="ECO:0000256" key="1">
    <source>
        <dbReference type="SAM" id="MobiDB-lite"/>
    </source>
</evidence>
<accession>A0A934JJD6</accession>
<dbReference type="AlphaFoldDB" id="A0A934JJD6"/>
<proteinExistence type="predicted"/>
<reference evidence="2" key="1">
    <citation type="submission" date="2020-12" db="EMBL/GenBank/DDBJ databases">
        <title>Marinomonas arctica sp. nov., a psychrotolerant bacterium isolated from the Arctic.</title>
        <authorList>
            <person name="Zhang Y."/>
        </authorList>
    </citation>
    <scope>NUCLEOTIDE SEQUENCE</scope>
    <source>
        <strain evidence="2">C1424</strain>
    </source>
</reference>
<evidence type="ECO:0000313" key="2">
    <source>
        <dbReference type="EMBL" id="MBJ7537180.1"/>
    </source>
</evidence>
<comment type="caution">
    <text evidence="2">The sequence shown here is derived from an EMBL/GenBank/DDBJ whole genome shotgun (WGS) entry which is preliminary data.</text>
</comment>
<name>A0A934JJD6_9GAMM</name>
<evidence type="ECO:0000313" key="3">
    <source>
        <dbReference type="Proteomes" id="UP000628710"/>
    </source>
</evidence>
<keyword evidence="3" id="KW-1185">Reference proteome</keyword>
<dbReference type="Proteomes" id="UP000628710">
    <property type="component" value="Unassembled WGS sequence"/>
</dbReference>
<organism evidence="2 3">
    <name type="scientific">Marinomonas transparens</name>
    <dbReference type="NCBI Taxonomy" id="2795388"/>
    <lineage>
        <taxon>Bacteria</taxon>
        <taxon>Pseudomonadati</taxon>
        <taxon>Pseudomonadota</taxon>
        <taxon>Gammaproteobacteria</taxon>
        <taxon>Oceanospirillales</taxon>
        <taxon>Oceanospirillaceae</taxon>
        <taxon>Marinomonas</taxon>
    </lineage>
</organism>